<evidence type="ECO:0000256" key="5">
    <source>
        <dbReference type="ARBA" id="ARBA00022679"/>
    </source>
</evidence>
<dbReference type="EMBL" id="BJJW01000008">
    <property type="protein sequence ID" value="GDZ84083.1"/>
    <property type="molecule type" value="Genomic_DNA"/>
</dbReference>
<keyword evidence="7" id="KW-0902">Two-component regulatory system</keyword>
<dbReference type="InterPro" id="IPR003594">
    <property type="entry name" value="HATPase_dom"/>
</dbReference>
<keyword evidence="8" id="KW-0472">Membrane</keyword>
<evidence type="ECO:0000256" key="4">
    <source>
        <dbReference type="ARBA" id="ARBA00022553"/>
    </source>
</evidence>
<gene>
    <name evidence="9" type="primary">ciaH</name>
    <name evidence="9" type="ORF">LCIT_13250</name>
</gene>
<evidence type="ECO:0000313" key="9">
    <source>
        <dbReference type="EMBL" id="GDZ84083.1"/>
    </source>
</evidence>
<evidence type="ECO:0000256" key="6">
    <source>
        <dbReference type="ARBA" id="ARBA00022777"/>
    </source>
</evidence>
<dbReference type="PANTHER" id="PTHR45453:SF1">
    <property type="entry name" value="PHOSPHATE REGULON SENSOR PROTEIN PHOR"/>
    <property type="match status" value="1"/>
</dbReference>
<reference evidence="9 10" key="1">
    <citation type="submission" date="2019-04" db="EMBL/GenBank/DDBJ databases">
        <title>A pseudo-fructophilic Leuconostoc citreum strain F192-5 isolated from peel of satsuma mandarin: the first report for isolation and characterization of strain-dependent fructophilic-like characteristics.</title>
        <authorList>
            <person name="Maeno S."/>
            <person name="Tanizawa Y."/>
            <person name="Kajikawa A."/>
            <person name="Kanesaki Y."/>
            <person name="Kubota E."/>
            <person name="Arita M."/>
            <person name="Leon D."/>
            <person name="Endo A."/>
        </authorList>
    </citation>
    <scope>NUCLEOTIDE SEQUENCE [LARGE SCALE GENOMIC DNA]</scope>
    <source>
        <strain evidence="9 10">F192-5</strain>
    </source>
</reference>
<dbReference type="CDD" id="cd00075">
    <property type="entry name" value="HATPase"/>
    <property type="match status" value="1"/>
</dbReference>
<protein>
    <recommendedName>
        <fullName evidence="3">histidine kinase</fullName>
        <ecNumber evidence="3">2.7.13.3</ecNumber>
    </recommendedName>
</protein>
<dbReference type="InterPro" id="IPR036890">
    <property type="entry name" value="HATPase_C_sf"/>
</dbReference>
<dbReference type="InterPro" id="IPR050351">
    <property type="entry name" value="BphY/WalK/GraS-like"/>
</dbReference>
<dbReference type="FunFam" id="1.10.287.130:FF:000001">
    <property type="entry name" value="Two-component sensor histidine kinase"/>
    <property type="match status" value="1"/>
</dbReference>
<comment type="catalytic activity">
    <reaction evidence="1">
        <text>ATP + protein L-histidine = ADP + protein N-phospho-L-histidine.</text>
        <dbReference type="EC" id="2.7.13.3"/>
    </reaction>
</comment>
<dbReference type="PRINTS" id="PR00344">
    <property type="entry name" value="BCTRLSENSOR"/>
</dbReference>
<dbReference type="InterPro" id="IPR003661">
    <property type="entry name" value="HisK_dim/P_dom"/>
</dbReference>
<evidence type="ECO:0000256" key="2">
    <source>
        <dbReference type="ARBA" id="ARBA00004370"/>
    </source>
</evidence>
<dbReference type="Proteomes" id="UP000323274">
    <property type="component" value="Unassembled WGS sequence"/>
</dbReference>
<dbReference type="RefSeq" id="WP_004899127.1">
    <property type="nucleotide sequence ID" value="NZ_BJJW01000008.1"/>
</dbReference>
<keyword evidence="5" id="KW-0808">Transferase</keyword>
<dbReference type="InterPro" id="IPR005467">
    <property type="entry name" value="His_kinase_dom"/>
</dbReference>
<dbReference type="SMART" id="SM00387">
    <property type="entry name" value="HATPase_c"/>
    <property type="match status" value="1"/>
</dbReference>
<dbReference type="SUPFAM" id="SSF55874">
    <property type="entry name" value="ATPase domain of HSP90 chaperone/DNA topoisomerase II/histidine kinase"/>
    <property type="match status" value="1"/>
</dbReference>
<evidence type="ECO:0000256" key="1">
    <source>
        <dbReference type="ARBA" id="ARBA00000085"/>
    </source>
</evidence>
<evidence type="ECO:0000256" key="7">
    <source>
        <dbReference type="ARBA" id="ARBA00023012"/>
    </source>
</evidence>
<name>A0A5A5U2K6_LEUCI</name>
<dbReference type="GO" id="GO:0004721">
    <property type="term" value="F:phosphoprotein phosphatase activity"/>
    <property type="evidence" value="ECO:0007669"/>
    <property type="project" value="TreeGrafter"/>
</dbReference>
<dbReference type="AlphaFoldDB" id="A0A5A5U2K6"/>
<dbReference type="GeneID" id="61101486"/>
<dbReference type="Pfam" id="PF02518">
    <property type="entry name" value="HATPase_c"/>
    <property type="match status" value="1"/>
</dbReference>
<sequence>MPNVINKQQQIRGFLLLIASFFVIFSVLGGVIYWSYTRTIFQNSDSAITQQIKQFNLAGALRDSEDTNRKSPMLLQSNTLADVWVYDKDKHLLLDDRIPESLQEIYRKQFKYRGNFISSRPKTVQIEGNYYRVASVEFIDNTRNNSGQLVKYGIITVNVNDTIFNLNHFKKVILWSFGTFGLLALMVSYWISLKNMKPIIKSWQQQQDFVNNAAHELRTPMAVIQGKLENMLTHPESTVREQSNAIILSLSEVRRLTSLTNNMLTLAKSESNMTRIEKEPTNIADFLSRILAPYQEMAEFDGKQVLLSAHVNQPIYIDQKRIHQLIVLLVDNAMKYSEAGATVAIAASIEKRKFVLTVADTGRGISDEAKKHVFDRFYREDKTGSRETGGTGLGLSIAEWIVRAHGGKITVADNQPKGTVFRITLPL</sequence>
<dbReference type="EC" id="2.7.13.3" evidence="3"/>
<organism evidence="9 10">
    <name type="scientific">Leuconostoc citreum</name>
    <dbReference type="NCBI Taxonomy" id="33964"/>
    <lineage>
        <taxon>Bacteria</taxon>
        <taxon>Bacillati</taxon>
        <taxon>Bacillota</taxon>
        <taxon>Bacilli</taxon>
        <taxon>Lactobacillales</taxon>
        <taxon>Lactobacillaceae</taxon>
        <taxon>Leuconostoc</taxon>
    </lineage>
</organism>
<comment type="caution">
    <text evidence="9">The sequence shown here is derived from an EMBL/GenBank/DDBJ whole genome shotgun (WGS) entry which is preliminary data.</text>
</comment>
<dbReference type="FunFam" id="3.30.565.10:FF:000006">
    <property type="entry name" value="Sensor histidine kinase WalK"/>
    <property type="match status" value="1"/>
</dbReference>
<dbReference type="InterPro" id="IPR036097">
    <property type="entry name" value="HisK_dim/P_sf"/>
</dbReference>
<proteinExistence type="predicted"/>
<evidence type="ECO:0000313" key="10">
    <source>
        <dbReference type="Proteomes" id="UP000323274"/>
    </source>
</evidence>
<dbReference type="GO" id="GO:0005886">
    <property type="term" value="C:plasma membrane"/>
    <property type="evidence" value="ECO:0007669"/>
    <property type="project" value="TreeGrafter"/>
</dbReference>
<evidence type="ECO:0000256" key="8">
    <source>
        <dbReference type="ARBA" id="ARBA00023136"/>
    </source>
</evidence>
<dbReference type="CDD" id="cd00082">
    <property type="entry name" value="HisKA"/>
    <property type="match status" value="1"/>
</dbReference>
<dbReference type="GO" id="GO:0016036">
    <property type="term" value="P:cellular response to phosphate starvation"/>
    <property type="evidence" value="ECO:0007669"/>
    <property type="project" value="TreeGrafter"/>
</dbReference>
<keyword evidence="4" id="KW-0597">Phosphoprotein</keyword>
<accession>A0A5A5U2K6</accession>
<dbReference type="GO" id="GO:0000155">
    <property type="term" value="F:phosphorelay sensor kinase activity"/>
    <property type="evidence" value="ECO:0007669"/>
    <property type="project" value="InterPro"/>
</dbReference>
<dbReference type="PROSITE" id="PS50109">
    <property type="entry name" value="HIS_KIN"/>
    <property type="match status" value="1"/>
</dbReference>
<dbReference type="OMA" id="THFFHFF"/>
<dbReference type="InterPro" id="IPR004358">
    <property type="entry name" value="Sig_transdc_His_kin-like_C"/>
</dbReference>
<dbReference type="Gene3D" id="3.30.565.10">
    <property type="entry name" value="Histidine kinase-like ATPase, C-terminal domain"/>
    <property type="match status" value="1"/>
</dbReference>
<dbReference type="PANTHER" id="PTHR45453">
    <property type="entry name" value="PHOSPHATE REGULON SENSOR PROTEIN PHOR"/>
    <property type="match status" value="1"/>
</dbReference>
<evidence type="ECO:0000256" key="3">
    <source>
        <dbReference type="ARBA" id="ARBA00012438"/>
    </source>
</evidence>
<comment type="subcellular location">
    <subcellularLocation>
        <location evidence="2">Membrane</location>
    </subcellularLocation>
</comment>
<dbReference type="SUPFAM" id="SSF47384">
    <property type="entry name" value="Homodimeric domain of signal transducing histidine kinase"/>
    <property type="match status" value="1"/>
</dbReference>
<dbReference type="Pfam" id="PF00512">
    <property type="entry name" value="HisKA"/>
    <property type="match status" value="1"/>
</dbReference>
<dbReference type="SMART" id="SM00388">
    <property type="entry name" value="HisKA"/>
    <property type="match status" value="1"/>
</dbReference>
<keyword evidence="6 9" id="KW-0418">Kinase</keyword>
<dbReference type="Gene3D" id="1.10.287.130">
    <property type="match status" value="1"/>
</dbReference>